<evidence type="ECO:0000313" key="2">
    <source>
        <dbReference type="Proteomes" id="UP000053398"/>
    </source>
</evidence>
<accession>A0A101PXF1</accession>
<protein>
    <submittedName>
        <fullName evidence="1">Uncharacterized protein</fullName>
    </submittedName>
</protein>
<evidence type="ECO:0000313" key="1">
    <source>
        <dbReference type="EMBL" id="KUN19461.1"/>
    </source>
</evidence>
<organism evidence="1 2">
    <name type="scientific">Streptomyces corchorusii</name>
    <name type="common">Streptomyces chibaensis</name>
    <dbReference type="NCBI Taxonomy" id="1903"/>
    <lineage>
        <taxon>Bacteria</taxon>
        <taxon>Bacillati</taxon>
        <taxon>Actinomycetota</taxon>
        <taxon>Actinomycetes</taxon>
        <taxon>Kitasatosporales</taxon>
        <taxon>Streptomycetaceae</taxon>
        <taxon>Streptomyces</taxon>
    </lineage>
</organism>
<dbReference type="AlphaFoldDB" id="A0A101PXF1"/>
<sequence length="87" mass="9339">MTDRVPREEWIKSQPRALLASCVLMPDGQGRVLLLRCRPGRPTPGRGGCPRDADHGGFLVGGALRECGDLREGGAARGVTPVVYCRP</sequence>
<keyword evidence="2" id="KW-1185">Reference proteome</keyword>
<gene>
    <name evidence="1" type="ORF">AQJ11_32340</name>
</gene>
<dbReference type="EMBL" id="LMWP01000038">
    <property type="protein sequence ID" value="KUN19461.1"/>
    <property type="molecule type" value="Genomic_DNA"/>
</dbReference>
<reference evidence="1 2" key="1">
    <citation type="submission" date="2015-10" db="EMBL/GenBank/DDBJ databases">
        <title>Draft genome sequence of Streptomyces corchorusii DSM 40340, type strain for the species Streptomyces corchorusii.</title>
        <authorList>
            <person name="Ruckert C."/>
            <person name="Winkler A."/>
            <person name="Kalinowski J."/>
            <person name="Kampfer P."/>
            <person name="Glaeser S."/>
        </authorList>
    </citation>
    <scope>NUCLEOTIDE SEQUENCE [LARGE SCALE GENOMIC DNA]</scope>
    <source>
        <strain evidence="1 2">DSM 40340</strain>
    </source>
</reference>
<proteinExistence type="predicted"/>
<name>A0A101PXF1_STRCK</name>
<comment type="caution">
    <text evidence="1">The sequence shown here is derived from an EMBL/GenBank/DDBJ whole genome shotgun (WGS) entry which is preliminary data.</text>
</comment>
<dbReference type="Proteomes" id="UP000053398">
    <property type="component" value="Unassembled WGS sequence"/>
</dbReference>